<dbReference type="EMBL" id="OY731401">
    <property type="protein sequence ID" value="CAJ1951769.1"/>
    <property type="molecule type" value="Genomic_DNA"/>
</dbReference>
<dbReference type="Proteomes" id="UP001189624">
    <property type="component" value="Chromosome 4"/>
</dbReference>
<sequence length="114" mass="13092">MLSMPFDCDQYFGEHRLANIGRHALHLFLRGSIRNKLGFRVLLSNMYRSQLLQSLMDANRETKNFVWQGSRWWLLGMATAWILIIQVDVSLLVDLKLAGVMNGYSSSQFKSGNP</sequence>
<dbReference type="AlphaFoldDB" id="A0AA86SVH9"/>
<gene>
    <name evidence="1" type="ORF">AYBTSS11_LOCUS14949</name>
</gene>
<organism evidence="1 2">
    <name type="scientific">Sphenostylis stenocarpa</name>
    <dbReference type="NCBI Taxonomy" id="92480"/>
    <lineage>
        <taxon>Eukaryota</taxon>
        <taxon>Viridiplantae</taxon>
        <taxon>Streptophyta</taxon>
        <taxon>Embryophyta</taxon>
        <taxon>Tracheophyta</taxon>
        <taxon>Spermatophyta</taxon>
        <taxon>Magnoliopsida</taxon>
        <taxon>eudicotyledons</taxon>
        <taxon>Gunneridae</taxon>
        <taxon>Pentapetalae</taxon>
        <taxon>rosids</taxon>
        <taxon>fabids</taxon>
        <taxon>Fabales</taxon>
        <taxon>Fabaceae</taxon>
        <taxon>Papilionoideae</taxon>
        <taxon>50 kb inversion clade</taxon>
        <taxon>NPAAA clade</taxon>
        <taxon>indigoferoid/millettioid clade</taxon>
        <taxon>Phaseoleae</taxon>
        <taxon>Sphenostylis</taxon>
    </lineage>
</organism>
<keyword evidence="2" id="KW-1185">Reference proteome</keyword>
<name>A0AA86SVH9_9FABA</name>
<accession>A0AA86SVH9</accession>
<proteinExistence type="predicted"/>
<evidence type="ECO:0000313" key="1">
    <source>
        <dbReference type="EMBL" id="CAJ1951769.1"/>
    </source>
</evidence>
<evidence type="ECO:0000313" key="2">
    <source>
        <dbReference type="Proteomes" id="UP001189624"/>
    </source>
</evidence>
<dbReference type="Gramene" id="rna-AYBTSS11_LOCUS14949">
    <property type="protein sequence ID" value="CAJ1951769.1"/>
    <property type="gene ID" value="gene-AYBTSS11_LOCUS14949"/>
</dbReference>
<reference evidence="1" key="1">
    <citation type="submission" date="2023-10" db="EMBL/GenBank/DDBJ databases">
        <authorList>
            <person name="Domelevo Entfellner J.-B."/>
        </authorList>
    </citation>
    <scope>NUCLEOTIDE SEQUENCE</scope>
</reference>
<protein>
    <submittedName>
        <fullName evidence="1">Uncharacterized protein</fullName>
    </submittedName>
</protein>